<dbReference type="PROSITE" id="PS50022">
    <property type="entry name" value="FA58C_3"/>
    <property type="match status" value="1"/>
</dbReference>
<keyword evidence="3 6" id="KW-0732">Signal</keyword>
<dbReference type="AlphaFoldDB" id="A0A6L9LA02"/>
<dbReference type="Proteomes" id="UP000474175">
    <property type="component" value="Unassembled WGS sequence"/>
</dbReference>
<dbReference type="Pfam" id="PF00754">
    <property type="entry name" value="F5_F8_type_C"/>
    <property type="match status" value="1"/>
</dbReference>
<dbReference type="SUPFAM" id="SSF49785">
    <property type="entry name" value="Galactose-binding domain-like"/>
    <property type="match status" value="2"/>
</dbReference>
<dbReference type="SUPFAM" id="SSF51445">
    <property type="entry name" value="(Trans)glycosidases"/>
    <property type="match status" value="1"/>
</dbReference>
<dbReference type="RefSeq" id="WP_163949880.1">
    <property type="nucleotide sequence ID" value="NZ_JAAFZH010000006.1"/>
</dbReference>
<dbReference type="InterPro" id="IPR008979">
    <property type="entry name" value="Galactose-bd-like_sf"/>
</dbReference>
<dbReference type="InterPro" id="IPR000933">
    <property type="entry name" value="Glyco_hydro_29"/>
</dbReference>
<dbReference type="PANTHER" id="PTHR10030:SF37">
    <property type="entry name" value="ALPHA-L-FUCOSIDASE-RELATED"/>
    <property type="match status" value="1"/>
</dbReference>
<evidence type="ECO:0000256" key="2">
    <source>
        <dbReference type="ARBA" id="ARBA00012662"/>
    </source>
</evidence>
<accession>A0A6L9LA02</accession>
<proteinExistence type="inferred from homology"/>
<comment type="caution">
    <text evidence="8">The sequence shown here is derived from an EMBL/GenBank/DDBJ whole genome shotgun (WGS) entry which is preliminary data.</text>
</comment>
<dbReference type="GO" id="GO:0005764">
    <property type="term" value="C:lysosome"/>
    <property type="evidence" value="ECO:0007669"/>
    <property type="project" value="TreeGrafter"/>
</dbReference>
<evidence type="ECO:0000313" key="8">
    <source>
        <dbReference type="EMBL" id="NDU96232.1"/>
    </source>
</evidence>
<evidence type="ECO:0000259" key="7">
    <source>
        <dbReference type="PROSITE" id="PS50022"/>
    </source>
</evidence>
<dbReference type="PANTHER" id="PTHR10030">
    <property type="entry name" value="ALPHA-L-FUCOSIDASE"/>
    <property type="match status" value="1"/>
</dbReference>
<dbReference type="InterPro" id="IPR059177">
    <property type="entry name" value="GH29D-like_dom"/>
</dbReference>
<dbReference type="EC" id="3.2.1.51" evidence="2"/>
<gene>
    <name evidence="8" type="ORF">GK108_15225</name>
</gene>
<dbReference type="GO" id="GO:0004560">
    <property type="term" value="F:alpha-L-fucosidase activity"/>
    <property type="evidence" value="ECO:0007669"/>
    <property type="project" value="InterPro"/>
</dbReference>
<evidence type="ECO:0000256" key="5">
    <source>
        <dbReference type="ARBA" id="ARBA00023295"/>
    </source>
</evidence>
<keyword evidence="9" id="KW-1185">Reference proteome</keyword>
<dbReference type="InterPro" id="IPR000421">
    <property type="entry name" value="FA58C"/>
</dbReference>
<dbReference type="InterPro" id="IPR057739">
    <property type="entry name" value="Glyco_hydro_29_N"/>
</dbReference>
<dbReference type="Gene3D" id="2.60.120.260">
    <property type="entry name" value="Galactose-binding domain-like"/>
    <property type="match status" value="2"/>
</dbReference>
<dbReference type="InterPro" id="IPR017853">
    <property type="entry name" value="GH"/>
</dbReference>
<protein>
    <recommendedName>
        <fullName evidence="2">alpha-L-fucosidase</fullName>
        <ecNumber evidence="2">3.2.1.51</ecNumber>
    </recommendedName>
</protein>
<dbReference type="EMBL" id="JAAFZH010000006">
    <property type="protein sequence ID" value="NDU96232.1"/>
    <property type="molecule type" value="Genomic_DNA"/>
</dbReference>
<comment type="similarity">
    <text evidence="1">Belongs to the glycosyl hydrolase 29 family.</text>
</comment>
<evidence type="ECO:0000256" key="6">
    <source>
        <dbReference type="SAM" id="SignalP"/>
    </source>
</evidence>
<dbReference type="GO" id="GO:0016139">
    <property type="term" value="P:glycoside catabolic process"/>
    <property type="evidence" value="ECO:0007669"/>
    <property type="project" value="TreeGrafter"/>
</dbReference>
<organism evidence="8 9">
    <name type="scientific">Spirosoma terrae</name>
    <dbReference type="NCBI Taxonomy" id="1968276"/>
    <lineage>
        <taxon>Bacteria</taxon>
        <taxon>Pseudomonadati</taxon>
        <taxon>Bacteroidota</taxon>
        <taxon>Cytophagia</taxon>
        <taxon>Cytophagales</taxon>
        <taxon>Cytophagaceae</taxon>
        <taxon>Spirosoma</taxon>
    </lineage>
</organism>
<evidence type="ECO:0000313" key="9">
    <source>
        <dbReference type="Proteomes" id="UP000474175"/>
    </source>
</evidence>
<dbReference type="Gene3D" id="3.20.20.80">
    <property type="entry name" value="Glycosidases"/>
    <property type="match status" value="1"/>
</dbReference>
<feature type="chain" id="PRO_5026952331" description="alpha-L-fucosidase" evidence="6">
    <location>
        <begin position="21"/>
        <end position="744"/>
    </location>
</feature>
<keyword evidence="5" id="KW-0326">Glycosidase</keyword>
<dbReference type="SMART" id="SM00812">
    <property type="entry name" value="Alpha_L_fucos"/>
    <property type="match status" value="1"/>
</dbReference>
<name>A0A6L9LA02_9BACT</name>
<dbReference type="GO" id="GO:0006004">
    <property type="term" value="P:fucose metabolic process"/>
    <property type="evidence" value="ECO:0007669"/>
    <property type="project" value="TreeGrafter"/>
</dbReference>
<feature type="domain" description="F5/8 type C" evidence="7">
    <location>
        <begin position="600"/>
        <end position="744"/>
    </location>
</feature>
<evidence type="ECO:0000256" key="3">
    <source>
        <dbReference type="ARBA" id="ARBA00022729"/>
    </source>
</evidence>
<reference evidence="8 9" key="1">
    <citation type="submission" date="2020-02" db="EMBL/GenBank/DDBJ databases">
        <title>Draft genome sequence of two Spirosoma agri KCTC 52727 and Spirosoma terrae KCTC 52035.</title>
        <authorList>
            <person name="Rojas J."/>
            <person name="Ambika Manirajan B."/>
            <person name="Suarez C."/>
            <person name="Ratering S."/>
            <person name="Schnell S."/>
        </authorList>
    </citation>
    <scope>NUCLEOTIDE SEQUENCE [LARGE SCALE GENOMIC DNA]</scope>
    <source>
        <strain evidence="8 9">KCTC 52035</strain>
    </source>
</reference>
<dbReference type="Pfam" id="PF01120">
    <property type="entry name" value="Alpha_L_fucos"/>
    <property type="match status" value="1"/>
</dbReference>
<dbReference type="Pfam" id="PF13290">
    <property type="entry name" value="CHB_HEX_C_1"/>
    <property type="match status" value="1"/>
</dbReference>
<evidence type="ECO:0000256" key="4">
    <source>
        <dbReference type="ARBA" id="ARBA00022801"/>
    </source>
</evidence>
<evidence type="ECO:0000256" key="1">
    <source>
        <dbReference type="ARBA" id="ARBA00007951"/>
    </source>
</evidence>
<sequence>MIKPILIAVVCLGFSIQTQAQTKAIKPASTIAINEGDSKELIIEKAAHVVPTPNQLAALKNEFIAFIHFGPNTFTRMEWGNGMEDPKVFDLNELHTDQWCEAMKAAGMKMVIITAKHHDGFVLWQSRYTSHGIMSSGFLQGKGDILKNLSASCKKYGLKLGVYLSPADLFQIESPTGLYGNLSKTTKRSIPRDVPGRPFQNKTKFEFEVDDYNEYFLNQLFELLTEYGPIHEVWFDGAHPKRKGNQQYNYLAWKKLIHTLAPQAVVFGKEDVRWCGNEAGGTRDTEWNIIPYKENPNQMNSFDDLTAKSLGSRDDLYKGKFLHYQEAETNTSIREGWFYRDDTHQKVRSVDDVFDIYERSVGGNSTFLLNIPPNRDGKFSPEDVGVLTEAGKRITETYGKNLFDKATGPKEVLDGNNATYRLLNPTQGEIILSTPTPVTINRFLLQEAIATHSERVEKHAVDAWIDNNWKEIAAATNIGYKRILRFPDVTASKFRVRILASRLSPAIATIKAHYYRTRPPQLQLVRDVAGRVSIEPLQTDFGWNPNGENASKNLNQGIAIVYTTDGSTPTASSPAYTGPFDMGKGEVKAMALLNQEKGPVASATFGIVKKNWKLLNVDGEANKHQGTLAFDSNTRTYWQSTETQAEHFIAIDLGQEHTLKAFTYTPQKQKPEGMMAKGKIQSSQDGKNWQDVDSFTFGNLVNDPTPRSHSFKSPVKARYVRIVATSLEANSKTLAIAELDFFEP</sequence>
<feature type="signal peptide" evidence="6">
    <location>
        <begin position="1"/>
        <end position="20"/>
    </location>
</feature>
<keyword evidence="4" id="KW-0378">Hydrolase</keyword>